<dbReference type="InterPro" id="IPR045439">
    <property type="entry name" value="EAD11"/>
</dbReference>
<protein>
    <submittedName>
        <fullName evidence="2">SIR2 family protein</fullName>
    </submittedName>
</protein>
<name>A0ABT8WD37_9FLAO</name>
<gene>
    <name evidence="2" type="ORF">Q4Q35_14645</name>
</gene>
<feature type="domain" description="Effector-associated" evidence="1">
    <location>
        <begin position="294"/>
        <end position="370"/>
    </location>
</feature>
<evidence type="ECO:0000313" key="3">
    <source>
        <dbReference type="Proteomes" id="UP001176883"/>
    </source>
</evidence>
<dbReference type="Pfam" id="PF13289">
    <property type="entry name" value="SIR2_2"/>
    <property type="match status" value="1"/>
</dbReference>
<organism evidence="2 3">
    <name type="scientific">Flavivirga aquimarina</name>
    <dbReference type="NCBI Taxonomy" id="2027862"/>
    <lineage>
        <taxon>Bacteria</taxon>
        <taxon>Pseudomonadati</taxon>
        <taxon>Bacteroidota</taxon>
        <taxon>Flavobacteriia</taxon>
        <taxon>Flavobacteriales</taxon>
        <taxon>Flavobacteriaceae</taxon>
        <taxon>Flavivirga</taxon>
    </lineage>
</organism>
<dbReference type="Proteomes" id="UP001176883">
    <property type="component" value="Unassembled WGS sequence"/>
</dbReference>
<dbReference type="EMBL" id="JAUOEK010000140">
    <property type="protein sequence ID" value="MDO5971043.1"/>
    <property type="molecule type" value="Genomic_DNA"/>
</dbReference>
<evidence type="ECO:0000259" key="1">
    <source>
        <dbReference type="Pfam" id="PF19964"/>
    </source>
</evidence>
<keyword evidence="3" id="KW-1185">Reference proteome</keyword>
<proteinExistence type="predicted"/>
<dbReference type="Pfam" id="PF19964">
    <property type="entry name" value="EAD11"/>
    <property type="match status" value="1"/>
</dbReference>
<reference evidence="2" key="1">
    <citation type="submission" date="2023-07" db="EMBL/GenBank/DDBJ databases">
        <title>Two novel species in the genus Flavivirga.</title>
        <authorList>
            <person name="Kwon K."/>
        </authorList>
    </citation>
    <scope>NUCLEOTIDE SEQUENCE</scope>
    <source>
        <strain evidence="2">KCTC 52353</strain>
    </source>
</reference>
<accession>A0ABT8WD37</accession>
<comment type="caution">
    <text evidence="2">The sequence shown here is derived from an EMBL/GenBank/DDBJ whole genome shotgun (WGS) entry which is preliminary data.</text>
</comment>
<evidence type="ECO:0000313" key="2">
    <source>
        <dbReference type="EMBL" id="MDO5971043.1"/>
    </source>
</evidence>
<sequence>MLNEFEWTAIIEGIKTKQCIICLGPELFLLGNSFEDQKTPNVFSDYISNYLLKHKDELNIKVQENGWFHLNHGGSDGPTYQAIKGFYNRVTNSTSKGLLDKIAQIKFHLYLSLTPDYHLTDSFEELGLSYVFDSYVRNQPEKINANPTIERPLIYNLLGELNNRNSLVLTYDDFYDYLESVIKGNSMSKLIKDNLLDAQYYLFIGMSFNQWFVHLFMRILRQHKERKTKYATGMNLSPKDIDICKEQYHIRFVNSDIPEFIDQLFARCKQHNLIKDLNEKQQRATARSSLVSYLLNLAQKNNFDKIDEKLKESLNGKGETRKPLLLKVIHLKGQYNNFKDKKLCSLIRPEEEPIQLNIIRDSYIQLINEFKNELIV</sequence>
<dbReference type="RefSeq" id="WP_303278745.1">
    <property type="nucleotide sequence ID" value="NZ_JAUOEK010000140.1"/>
</dbReference>